<evidence type="ECO:0000313" key="2">
    <source>
        <dbReference type="EMBL" id="KAJ7735661.1"/>
    </source>
</evidence>
<comment type="caution">
    <text evidence="2">The sequence shown here is derived from an EMBL/GenBank/DDBJ whole genome shotgun (WGS) entry which is preliminary data.</text>
</comment>
<dbReference type="EMBL" id="JARJLG010000153">
    <property type="protein sequence ID" value="KAJ7735661.1"/>
    <property type="molecule type" value="Genomic_DNA"/>
</dbReference>
<accession>A0AAD7I799</accession>
<dbReference type="AlphaFoldDB" id="A0AAD7I799"/>
<sequence length="429" mass="45921">MQGQVFWSLSESDNGVFASTVAHSGLPLWSWIISDADSQSEWNQGQFACSLASLQFAKLVLLKIGHDPRSEAAGTFLAEIRREFFNEVLNICEQGPDTLLSVEEAYLAPQYHPRFRDLTPLLHGAPNDTVHRTLQVPELIIGLEETQLPSALTLTTGGHIRVCVYAPFHPVPLFLVFDSAARFGRGASVVVHTSRPAATAHLAAMCTPNDTEPADSPLRALSGDFFVLRATADAEAHKVRTAAMALDLRFGVERVARDVARAARRAGTATSAPDAIRTPTTLPAVRATAQHQRRGADDTPRGAARSVHFVSSLPPATSAHLAGHSPSSSAHSTLNTPARSTPPLPSAAPAPVYASWPAYPTPPDCASPLPSLHAMHHAAYLRLQAEQQERRAQGDTLGSRGVAGGLDLWADAGLQRPRSDATRHYAGVV</sequence>
<organism evidence="2 3">
    <name type="scientific">Mycena maculata</name>
    <dbReference type="NCBI Taxonomy" id="230809"/>
    <lineage>
        <taxon>Eukaryota</taxon>
        <taxon>Fungi</taxon>
        <taxon>Dikarya</taxon>
        <taxon>Basidiomycota</taxon>
        <taxon>Agaricomycotina</taxon>
        <taxon>Agaricomycetes</taxon>
        <taxon>Agaricomycetidae</taxon>
        <taxon>Agaricales</taxon>
        <taxon>Marasmiineae</taxon>
        <taxon>Mycenaceae</taxon>
        <taxon>Mycena</taxon>
    </lineage>
</organism>
<feature type="compositionally biased region" description="Polar residues" evidence="1">
    <location>
        <begin position="325"/>
        <end position="336"/>
    </location>
</feature>
<name>A0AAD7I799_9AGAR</name>
<gene>
    <name evidence="2" type="ORF">DFH07DRAFT_967126</name>
</gene>
<reference evidence="2" key="1">
    <citation type="submission" date="2023-03" db="EMBL/GenBank/DDBJ databases">
        <title>Massive genome expansion in bonnet fungi (Mycena s.s.) driven by repeated elements and novel gene families across ecological guilds.</title>
        <authorList>
            <consortium name="Lawrence Berkeley National Laboratory"/>
            <person name="Harder C.B."/>
            <person name="Miyauchi S."/>
            <person name="Viragh M."/>
            <person name="Kuo A."/>
            <person name="Thoen E."/>
            <person name="Andreopoulos B."/>
            <person name="Lu D."/>
            <person name="Skrede I."/>
            <person name="Drula E."/>
            <person name="Henrissat B."/>
            <person name="Morin E."/>
            <person name="Kohler A."/>
            <person name="Barry K."/>
            <person name="LaButti K."/>
            <person name="Morin E."/>
            <person name="Salamov A."/>
            <person name="Lipzen A."/>
            <person name="Mereny Z."/>
            <person name="Hegedus B."/>
            <person name="Baldrian P."/>
            <person name="Stursova M."/>
            <person name="Weitz H."/>
            <person name="Taylor A."/>
            <person name="Grigoriev I.V."/>
            <person name="Nagy L.G."/>
            <person name="Martin F."/>
            <person name="Kauserud H."/>
        </authorList>
    </citation>
    <scope>NUCLEOTIDE SEQUENCE</scope>
    <source>
        <strain evidence="2">CBHHK188m</strain>
    </source>
</reference>
<evidence type="ECO:0000256" key="1">
    <source>
        <dbReference type="SAM" id="MobiDB-lite"/>
    </source>
</evidence>
<keyword evidence="3" id="KW-1185">Reference proteome</keyword>
<evidence type="ECO:0000313" key="3">
    <source>
        <dbReference type="Proteomes" id="UP001215280"/>
    </source>
</evidence>
<dbReference type="Proteomes" id="UP001215280">
    <property type="component" value="Unassembled WGS sequence"/>
</dbReference>
<feature type="region of interest" description="Disordered" evidence="1">
    <location>
        <begin position="316"/>
        <end position="347"/>
    </location>
</feature>
<protein>
    <submittedName>
        <fullName evidence="2">Uncharacterized protein</fullName>
    </submittedName>
</protein>
<proteinExistence type="predicted"/>
<feature type="region of interest" description="Disordered" evidence="1">
    <location>
        <begin position="266"/>
        <end position="303"/>
    </location>
</feature>